<evidence type="ECO:0000256" key="4">
    <source>
        <dbReference type="ARBA" id="ARBA00022729"/>
    </source>
</evidence>
<reference evidence="7" key="1">
    <citation type="journal article" date="2014" name="Int. J. Syst. Evol. Microbiol.">
        <title>Complete genome sequence of Corynebacterium casei LMG S-19264T (=DSM 44701T), isolated from a smear-ripened cheese.</title>
        <authorList>
            <consortium name="US DOE Joint Genome Institute (JGI-PGF)"/>
            <person name="Walter F."/>
            <person name="Albersmeier A."/>
            <person name="Kalinowski J."/>
            <person name="Ruckert C."/>
        </authorList>
    </citation>
    <scope>NUCLEOTIDE SEQUENCE</scope>
    <source>
        <strain evidence="7">CGMCC 1.15178</strain>
    </source>
</reference>
<dbReference type="Gene3D" id="3.40.190.10">
    <property type="entry name" value="Periplasmic binding protein-like II"/>
    <property type="match status" value="1"/>
</dbReference>
<evidence type="ECO:0000313" key="7">
    <source>
        <dbReference type="EMBL" id="GGD57302.1"/>
    </source>
</evidence>
<evidence type="ECO:0000256" key="6">
    <source>
        <dbReference type="SAM" id="SignalP"/>
    </source>
</evidence>
<dbReference type="GO" id="GO:0030313">
    <property type="term" value="C:cell envelope"/>
    <property type="evidence" value="ECO:0007669"/>
    <property type="project" value="UniProtKB-SubCell"/>
</dbReference>
<keyword evidence="3" id="KW-0813">Transport</keyword>
<gene>
    <name evidence="7" type="ORF">GCM10010911_13860</name>
</gene>
<dbReference type="AlphaFoldDB" id="A0A916YQY6"/>
<evidence type="ECO:0000256" key="1">
    <source>
        <dbReference type="ARBA" id="ARBA00004196"/>
    </source>
</evidence>
<evidence type="ECO:0000256" key="5">
    <source>
        <dbReference type="SAM" id="MobiDB-lite"/>
    </source>
</evidence>
<dbReference type="EMBL" id="BMHP01000001">
    <property type="protein sequence ID" value="GGD57302.1"/>
    <property type="molecule type" value="Genomic_DNA"/>
</dbReference>
<proteinExistence type="inferred from homology"/>
<comment type="similarity">
    <text evidence="2">Belongs to the bacterial solute-binding protein 1 family.</text>
</comment>
<name>A0A916YQY6_9BACL</name>
<dbReference type="InterPro" id="IPR050490">
    <property type="entry name" value="Bact_solute-bd_prot1"/>
</dbReference>
<feature type="region of interest" description="Disordered" evidence="5">
    <location>
        <begin position="27"/>
        <end position="63"/>
    </location>
</feature>
<feature type="chain" id="PRO_5038889764" evidence="6">
    <location>
        <begin position="22"/>
        <end position="458"/>
    </location>
</feature>
<feature type="signal peptide" evidence="6">
    <location>
        <begin position="1"/>
        <end position="21"/>
    </location>
</feature>
<keyword evidence="8" id="KW-1185">Reference proteome</keyword>
<evidence type="ECO:0000256" key="3">
    <source>
        <dbReference type="ARBA" id="ARBA00022448"/>
    </source>
</evidence>
<dbReference type="Proteomes" id="UP000612456">
    <property type="component" value="Unassembled WGS sequence"/>
</dbReference>
<sequence>MSFTVTLILLMIFALAMSACSSNTDGTKTGNTAGEGNKQTNSGTNNTSEKQNDEPAEPEKHDPVTLTIINNWTGEEPGVKSMIEDFQKHYPWITIKIETVLEGPAAKVAKAVALQAAGTPADIIGADELTSGQELFEDLGPWLDKDADLKSVNFPVSFLNAYKVGGKQLALPGANAAPFLFFVNKDLLAKHGLEMPSPDWTYDDLLNMAKQATDPAAGEWGLAPSIGISRYLPSALAIANGHAANHTFLNEDMSKSVASTPEVLADVQWVQELQTKHHVIPDRAKATEQSLSDAFMQGKALFDSNGVWYTGNLRDQAQFDWDVLPYPKGSVSQPTTLFNAPFTMLSASKHKEEAWLYYKYGLSKEGIKFAIDDGQTPWGLDQEQQDYLLSNKAWEGKNTDTIKQLYTGETCCANVGANIKDFGDYYNTIYGGLDQILLDSAKVSDIFLPAADKFNSSR</sequence>
<evidence type="ECO:0000256" key="2">
    <source>
        <dbReference type="ARBA" id="ARBA00008520"/>
    </source>
</evidence>
<reference evidence="7" key="2">
    <citation type="submission" date="2020-09" db="EMBL/GenBank/DDBJ databases">
        <authorList>
            <person name="Sun Q."/>
            <person name="Zhou Y."/>
        </authorList>
    </citation>
    <scope>NUCLEOTIDE SEQUENCE</scope>
    <source>
        <strain evidence="7">CGMCC 1.15178</strain>
    </source>
</reference>
<dbReference type="SUPFAM" id="SSF53850">
    <property type="entry name" value="Periplasmic binding protein-like II"/>
    <property type="match status" value="1"/>
</dbReference>
<protein>
    <submittedName>
        <fullName evidence="7">Sugar ABC transporter substrate-binding protein</fullName>
    </submittedName>
</protein>
<accession>A0A916YQY6</accession>
<dbReference type="PANTHER" id="PTHR43649:SF31">
    <property type="entry name" value="SN-GLYCEROL-3-PHOSPHATE-BINDING PERIPLASMIC PROTEIN UGPB"/>
    <property type="match status" value="1"/>
</dbReference>
<feature type="compositionally biased region" description="Basic and acidic residues" evidence="5">
    <location>
        <begin position="50"/>
        <end position="63"/>
    </location>
</feature>
<evidence type="ECO:0000313" key="8">
    <source>
        <dbReference type="Proteomes" id="UP000612456"/>
    </source>
</evidence>
<dbReference type="Pfam" id="PF01547">
    <property type="entry name" value="SBP_bac_1"/>
    <property type="match status" value="1"/>
</dbReference>
<keyword evidence="4 6" id="KW-0732">Signal</keyword>
<feature type="compositionally biased region" description="Polar residues" evidence="5">
    <location>
        <begin position="27"/>
        <end position="49"/>
    </location>
</feature>
<dbReference type="PANTHER" id="PTHR43649">
    <property type="entry name" value="ARABINOSE-BINDING PROTEIN-RELATED"/>
    <property type="match status" value="1"/>
</dbReference>
<organism evidence="7 8">
    <name type="scientific">Paenibacillus nasutitermitis</name>
    <dbReference type="NCBI Taxonomy" id="1652958"/>
    <lineage>
        <taxon>Bacteria</taxon>
        <taxon>Bacillati</taxon>
        <taxon>Bacillota</taxon>
        <taxon>Bacilli</taxon>
        <taxon>Bacillales</taxon>
        <taxon>Paenibacillaceae</taxon>
        <taxon>Paenibacillus</taxon>
    </lineage>
</organism>
<dbReference type="InterPro" id="IPR006059">
    <property type="entry name" value="SBP"/>
</dbReference>
<comment type="caution">
    <text evidence="7">The sequence shown here is derived from an EMBL/GenBank/DDBJ whole genome shotgun (WGS) entry which is preliminary data.</text>
</comment>
<comment type="subcellular location">
    <subcellularLocation>
        <location evidence="1">Cell envelope</location>
    </subcellularLocation>
</comment>